<dbReference type="AlphaFoldDB" id="A0A9D2S2I7"/>
<reference evidence="1" key="1">
    <citation type="journal article" date="2021" name="PeerJ">
        <title>Extensive microbial diversity within the chicken gut microbiome revealed by metagenomics and culture.</title>
        <authorList>
            <person name="Gilroy R."/>
            <person name="Ravi A."/>
            <person name="Getino M."/>
            <person name="Pursley I."/>
            <person name="Horton D.L."/>
            <person name="Alikhan N.F."/>
            <person name="Baker D."/>
            <person name="Gharbi K."/>
            <person name="Hall N."/>
            <person name="Watson M."/>
            <person name="Adriaenssens E.M."/>
            <person name="Foster-Nyarko E."/>
            <person name="Jarju S."/>
            <person name="Secka A."/>
            <person name="Antonio M."/>
            <person name="Oren A."/>
            <person name="Chaudhuri R.R."/>
            <person name="La Ragione R."/>
            <person name="Hildebrand F."/>
            <person name="Pallen M.J."/>
        </authorList>
    </citation>
    <scope>NUCLEOTIDE SEQUENCE</scope>
    <source>
        <strain evidence="1">ChiBcec8-13705</strain>
    </source>
</reference>
<accession>A0A9D2S2I7</accession>
<dbReference type="Proteomes" id="UP000886803">
    <property type="component" value="Unassembled WGS sequence"/>
</dbReference>
<protein>
    <submittedName>
        <fullName evidence="1">Uncharacterized protein</fullName>
    </submittedName>
</protein>
<name>A0A9D2S2I7_9FIRM</name>
<dbReference type="EMBL" id="DWYG01000006">
    <property type="protein sequence ID" value="HJB40956.1"/>
    <property type="molecule type" value="Genomic_DNA"/>
</dbReference>
<proteinExistence type="predicted"/>
<organism evidence="1 2">
    <name type="scientific">Candidatus Gemmiger avicola</name>
    <dbReference type="NCBI Taxonomy" id="2838605"/>
    <lineage>
        <taxon>Bacteria</taxon>
        <taxon>Bacillati</taxon>
        <taxon>Bacillota</taxon>
        <taxon>Clostridia</taxon>
        <taxon>Eubacteriales</taxon>
        <taxon>Gemmiger</taxon>
    </lineage>
</organism>
<reference evidence="1" key="2">
    <citation type="submission" date="2021-04" db="EMBL/GenBank/DDBJ databases">
        <authorList>
            <person name="Gilroy R."/>
        </authorList>
    </citation>
    <scope>NUCLEOTIDE SEQUENCE</scope>
    <source>
        <strain evidence="1">ChiBcec8-13705</strain>
    </source>
</reference>
<evidence type="ECO:0000313" key="1">
    <source>
        <dbReference type="EMBL" id="HJB40956.1"/>
    </source>
</evidence>
<evidence type="ECO:0000313" key="2">
    <source>
        <dbReference type="Proteomes" id="UP000886803"/>
    </source>
</evidence>
<sequence length="299" mass="31284">MHKRRGLFFQSLFITLILVLPMMAAVAYLAGLRGEQQAARVSAEKTALAEPAGAHSTHRLLLAVQGETPAFLLLRLDGPAQQIRFCALPGQMQITAPAGFTTLADCYLSAGPARAADLLTDTVGLAPDAYLAATADGFASIWGEEPAVRLDLAAMLTEAARAALPYETDGTILELTAEETPAFLGAVAALPGVKPPDLARVRAAVWAALFRQGRDRLADLTEGVRAASSRTLTDLRAQDLASIEETLQWLAEAGGLTVDYETAALSPAAGSWQLTQEGLATVREILAGGAPATPESAAP</sequence>
<comment type="caution">
    <text evidence="1">The sequence shown here is derived from an EMBL/GenBank/DDBJ whole genome shotgun (WGS) entry which is preliminary data.</text>
</comment>
<gene>
    <name evidence="1" type="ORF">H9945_00490</name>
</gene>